<comment type="similarity">
    <text evidence="4">Belongs to the cyclophilin-type PPIase family.</text>
</comment>
<gene>
    <name evidence="6" type="ORF">SISNIDRAFT_470985</name>
</gene>
<dbReference type="InterPro" id="IPR024936">
    <property type="entry name" value="Cyclophilin-type_PPIase"/>
</dbReference>
<dbReference type="PANTHER" id="PTHR11071:SF561">
    <property type="entry name" value="PEPTIDYL-PROLYL CIS-TRANS ISOMERASE D-RELATED"/>
    <property type="match status" value="1"/>
</dbReference>
<dbReference type="Proteomes" id="UP000076722">
    <property type="component" value="Unassembled WGS sequence"/>
</dbReference>
<evidence type="ECO:0000313" key="7">
    <source>
        <dbReference type="Proteomes" id="UP000076722"/>
    </source>
</evidence>
<dbReference type="Gene3D" id="2.40.100.10">
    <property type="entry name" value="Cyclophilin-like"/>
    <property type="match status" value="1"/>
</dbReference>
<keyword evidence="7" id="KW-1185">Reference proteome</keyword>
<dbReference type="InterPro" id="IPR029000">
    <property type="entry name" value="Cyclophilin-like_dom_sf"/>
</dbReference>
<evidence type="ECO:0000256" key="3">
    <source>
        <dbReference type="ARBA" id="ARBA00023235"/>
    </source>
</evidence>
<keyword evidence="3 4" id="KW-0413">Isomerase</keyword>
<organism evidence="6 7">
    <name type="scientific">Sistotremastrum niveocremeum HHB9708</name>
    <dbReference type="NCBI Taxonomy" id="1314777"/>
    <lineage>
        <taxon>Eukaryota</taxon>
        <taxon>Fungi</taxon>
        <taxon>Dikarya</taxon>
        <taxon>Basidiomycota</taxon>
        <taxon>Agaricomycotina</taxon>
        <taxon>Agaricomycetes</taxon>
        <taxon>Sistotremastrales</taxon>
        <taxon>Sistotremastraceae</taxon>
        <taxon>Sertulicium</taxon>
        <taxon>Sertulicium niveocremeum</taxon>
    </lineage>
</organism>
<dbReference type="InterPro" id="IPR002130">
    <property type="entry name" value="Cyclophilin-type_PPIase_dom"/>
</dbReference>
<dbReference type="Pfam" id="PF00160">
    <property type="entry name" value="Pro_isomerase"/>
    <property type="match status" value="1"/>
</dbReference>
<evidence type="ECO:0000256" key="1">
    <source>
        <dbReference type="ARBA" id="ARBA00000971"/>
    </source>
</evidence>
<evidence type="ECO:0000259" key="5">
    <source>
        <dbReference type="PROSITE" id="PS50072"/>
    </source>
</evidence>
<comment type="catalytic activity">
    <reaction evidence="1 4">
        <text>[protein]-peptidylproline (omega=180) = [protein]-peptidylproline (omega=0)</text>
        <dbReference type="Rhea" id="RHEA:16237"/>
        <dbReference type="Rhea" id="RHEA-COMP:10747"/>
        <dbReference type="Rhea" id="RHEA-COMP:10748"/>
        <dbReference type="ChEBI" id="CHEBI:83833"/>
        <dbReference type="ChEBI" id="CHEBI:83834"/>
        <dbReference type="EC" id="5.2.1.8"/>
    </reaction>
</comment>
<name>A0A164N714_9AGAM</name>
<dbReference type="GO" id="GO:0016018">
    <property type="term" value="F:cyclosporin A binding"/>
    <property type="evidence" value="ECO:0007669"/>
    <property type="project" value="TreeGrafter"/>
</dbReference>
<accession>A0A164N714</accession>
<sequence>MSMGNNSHPGLSSVPIPKFDLEVDGQPFGRIVFRLHDDVVPRTAQNFRDLALGHLGYGYQGSPIHRIVPDFMIQGGDITKKDGTGGRSIYGPTFRDESFRVRHSKPGVLSMANRGPNSNTSQYFITTCAAPWLDGRNVAFGEVESGLDVVKAIQKKYASDDILRRPSAKIVISKSGLLPPSHH</sequence>
<feature type="domain" description="PPIase cyclophilin-type" evidence="5">
    <location>
        <begin position="18"/>
        <end position="177"/>
    </location>
</feature>
<dbReference type="GO" id="GO:0006457">
    <property type="term" value="P:protein folding"/>
    <property type="evidence" value="ECO:0007669"/>
    <property type="project" value="TreeGrafter"/>
</dbReference>
<protein>
    <recommendedName>
        <fullName evidence="4">Peptidyl-prolyl cis-trans isomerase</fullName>
        <shortName evidence="4">PPIase</shortName>
        <ecNumber evidence="4">5.2.1.8</ecNumber>
    </recommendedName>
</protein>
<dbReference type="AlphaFoldDB" id="A0A164N714"/>
<reference evidence="6 7" key="1">
    <citation type="journal article" date="2016" name="Mol. Biol. Evol.">
        <title>Comparative Genomics of Early-Diverging Mushroom-Forming Fungi Provides Insights into the Origins of Lignocellulose Decay Capabilities.</title>
        <authorList>
            <person name="Nagy L.G."/>
            <person name="Riley R."/>
            <person name="Tritt A."/>
            <person name="Adam C."/>
            <person name="Daum C."/>
            <person name="Floudas D."/>
            <person name="Sun H."/>
            <person name="Yadav J.S."/>
            <person name="Pangilinan J."/>
            <person name="Larsson K.H."/>
            <person name="Matsuura K."/>
            <person name="Barry K."/>
            <person name="Labutti K."/>
            <person name="Kuo R."/>
            <person name="Ohm R.A."/>
            <person name="Bhattacharya S.S."/>
            <person name="Shirouzu T."/>
            <person name="Yoshinaga Y."/>
            <person name="Martin F.M."/>
            <person name="Grigoriev I.V."/>
            <person name="Hibbett D.S."/>
        </authorList>
    </citation>
    <scope>NUCLEOTIDE SEQUENCE [LARGE SCALE GENOMIC DNA]</scope>
    <source>
        <strain evidence="6 7">HHB9708</strain>
    </source>
</reference>
<comment type="function">
    <text evidence="4">PPIases accelerate the folding of proteins. It catalyzes the cis-trans isomerization of proline imidic peptide bonds in oligopeptides.</text>
</comment>
<dbReference type="PANTHER" id="PTHR11071">
    <property type="entry name" value="PEPTIDYL-PROLYL CIS-TRANS ISOMERASE"/>
    <property type="match status" value="1"/>
</dbReference>
<proteinExistence type="inferred from homology"/>
<dbReference type="STRING" id="1314777.A0A164N714"/>
<dbReference type="EC" id="5.2.1.8" evidence="4"/>
<dbReference type="GO" id="GO:0005737">
    <property type="term" value="C:cytoplasm"/>
    <property type="evidence" value="ECO:0007669"/>
    <property type="project" value="TreeGrafter"/>
</dbReference>
<dbReference type="OrthoDB" id="193499at2759"/>
<dbReference type="FunFam" id="2.40.100.10:FF:000025">
    <property type="entry name" value="Peptidyl-prolyl cis-trans isomerase CYP19-2"/>
    <property type="match status" value="1"/>
</dbReference>
<dbReference type="GO" id="GO:0003755">
    <property type="term" value="F:peptidyl-prolyl cis-trans isomerase activity"/>
    <property type="evidence" value="ECO:0007669"/>
    <property type="project" value="UniProtKB-UniRule"/>
</dbReference>
<dbReference type="PIRSF" id="PIRSF001467">
    <property type="entry name" value="Peptidylpro_ismrse"/>
    <property type="match status" value="1"/>
</dbReference>
<evidence type="ECO:0000313" key="6">
    <source>
        <dbReference type="EMBL" id="KZS87415.1"/>
    </source>
</evidence>
<evidence type="ECO:0000256" key="4">
    <source>
        <dbReference type="RuleBase" id="RU363019"/>
    </source>
</evidence>
<dbReference type="PROSITE" id="PS50072">
    <property type="entry name" value="CSA_PPIASE_2"/>
    <property type="match status" value="1"/>
</dbReference>
<keyword evidence="2 4" id="KW-0697">Rotamase</keyword>
<dbReference type="EMBL" id="KV419450">
    <property type="protein sequence ID" value="KZS87415.1"/>
    <property type="molecule type" value="Genomic_DNA"/>
</dbReference>
<dbReference type="PRINTS" id="PR00153">
    <property type="entry name" value="CSAPPISMRASE"/>
</dbReference>
<dbReference type="SUPFAM" id="SSF50891">
    <property type="entry name" value="Cyclophilin-like"/>
    <property type="match status" value="1"/>
</dbReference>
<evidence type="ECO:0000256" key="2">
    <source>
        <dbReference type="ARBA" id="ARBA00023110"/>
    </source>
</evidence>